<evidence type="ECO:0000256" key="1">
    <source>
        <dbReference type="SAM" id="Phobius"/>
    </source>
</evidence>
<evidence type="ECO:0000313" key="2">
    <source>
        <dbReference type="EMBL" id="ACR70463.1"/>
    </source>
</evidence>
<keyword evidence="1" id="KW-1133">Transmembrane helix</keyword>
<accession>C5B935</accession>
<feature type="transmembrane region" description="Helical" evidence="1">
    <location>
        <begin position="7"/>
        <end position="35"/>
    </location>
</feature>
<evidence type="ECO:0000313" key="3">
    <source>
        <dbReference type="Proteomes" id="UP000001485"/>
    </source>
</evidence>
<sequence length="74" mass="8749">MGVAWFLFLIFYCSFLISFILLLYIFGISIVLYFIDGKFSFEWEDPLRKGIIAGLTLGVGIWIKHKLYEYKNKK</sequence>
<protein>
    <submittedName>
        <fullName evidence="2">Uncharacterized protein</fullName>
    </submittedName>
</protein>
<organism evidence="2 3">
    <name type="scientific">Edwardsiella ictaluri (strain 93-146)</name>
    <dbReference type="NCBI Taxonomy" id="634503"/>
    <lineage>
        <taxon>Bacteria</taxon>
        <taxon>Pseudomonadati</taxon>
        <taxon>Pseudomonadota</taxon>
        <taxon>Gammaproteobacteria</taxon>
        <taxon>Enterobacterales</taxon>
        <taxon>Hafniaceae</taxon>
        <taxon>Edwardsiella</taxon>
    </lineage>
</organism>
<dbReference type="HOGENOM" id="CLU_185335_1_0_6"/>
<gene>
    <name evidence="2" type="ordered locus">NT01EI_3324</name>
</gene>
<dbReference type="KEGG" id="eic:NT01EI_3324"/>
<reference evidence="2 3" key="2">
    <citation type="journal article" date="2012" name="J. Bacteriol.">
        <title>Genome Sequence of Edwardsiella ictaluri 93-146, a Strain Associated with a Natural Channel Catfish Outbreak of Enteric Septicemia of Catfish.</title>
        <authorList>
            <person name="Williams M.L."/>
            <person name="Gillaspy A.F."/>
            <person name="Dyer D.W."/>
            <person name="Thune R.L."/>
            <person name="Waldbieser G.C."/>
            <person name="Schuster S.C."/>
            <person name="Gipson J."/>
            <person name="Zaitshik J."/>
            <person name="Landry C."/>
            <person name="Banes M.M."/>
            <person name="Lawrence M.L."/>
        </authorList>
    </citation>
    <scope>NUCLEOTIDE SEQUENCE [LARGE SCALE GENOMIC DNA]</scope>
    <source>
        <strain evidence="2 3">93-146</strain>
    </source>
</reference>
<keyword evidence="1" id="KW-0812">Transmembrane</keyword>
<reference evidence="3" key="1">
    <citation type="submission" date="2009-03" db="EMBL/GenBank/DDBJ databases">
        <title>Complete genome sequence of Edwardsiella ictaluri 93-146.</title>
        <authorList>
            <person name="Williams M.L."/>
            <person name="Gillaspy A.F."/>
            <person name="Dyer D.W."/>
            <person name="Thune R.L."/>
            <person name="Waldbieser G.C."/>
            <person name="Schuster S.C."/>
            <person name="Gipson J."/>
            <person name="Zaitshik J."/>
            <person name="Landry C."/>
            <person name="Lawrence M.L."/>
        </authorList>
    </citation>
    <scope>NUCLEOTIDE SEQUENCE [LARGE SCALE GENOMIC DNA]</scope>
    <source>
        <strain evidence="3">93-146</strain>
    </source>
</reference>
<dbReference type="AlphaFoldDB" id="C5B935"/>
<proteinExistence type="predicted"/>
<dbReference type="EMBL" id="CP001600">
    <property type="protein sequence ID" value="ACR70463.1"/>
    <property type="molecule type" value="Genomic_DNA"/>
</dbReference>
<dbReference type="Proteomes" id="UP000001485">
    <property type="component" value="Chromosome"/>
</dbReference>
<keyword evidence="1" id="KW-0472">Membrane</keyword>
<name>C5B935_EDWI9</name>
<feature type="transmembrane region" description="Helical" evidence="1">
    <location>
        <begin position="47"/>
        <end position="64"/>
    </location>
</feature>